<feature type="region of interest" description="Disordered" evidence="7">
    <location>
        <begin position="29"/>
        <end position="105"/>
    </location>
</feature>
<dbReference type="GO" id="GO:0005581">
    <property type="term" value="C:collagen trimer"/>
    <property type="evidence" value="ECO:0007669"/>
    <property type="project" value="UniProtKB-KW"/>
</dbReference>
<evidence type="ECO:0000256" key="6">
    <source>
        <dbReference type="ARBA" id="ARBA00023119"/>
    </source>
</evidence>
<dbReference type="SUPFAM" id="SSF56436">
    <property type="entry name" value="C-type lectin-like"/>
    <property type="match status" value="1"/>
</dbReference>
<organism evidence="10 11">
    <name type="scientific">Alosa alosa</name>
    <name type="common">allis shad</name>
    <dbReference type="NCBI Taxonomy" id="278164"/>
    <lineage>
        <taxon>Eukaryota</taxon>
        <taxon>Metazoa</taxon>
        <taxon>Chordata</taxon>
        <taxon>Craniata</taxon>
        <taxon>Vertebrata</taxon>
        <taxon>Euteleostomi</taxon>
        <taxon>Actinopterygii</taxon>
        <taxon>Neopterygii</taxon>
        <taxon>Teleostei</taxon>
        <taxon>Clupei</taxon>
        <taxon>Clupeiformes</taxon>
        <taxon>Clupeoidei</taxon>
        <taxon>Clupeidae</taxon>
        <taxon>Alosa</taxon>
    </lineage>
</organism>
<feature type="signal peptide" evidence="8">
    <location>
        <begin position="1"/>
        <end position="25"/>
    </location>
</feature>
<comment type="caution">
    <text evidence="10">The sequence shown here is derived from an EMBL/GenBank/DDBJ whole genome shotgun (WGS) entry which is preliminary data.</text>
</comment>
<keyword evidence="5" id="KW-0106">Calcium</keyword>
<dbReference type="InterPro" id="IPR008160">
    <property type="entry name" value="Collagen"/>
</dbReference>
<dbReference type="GO" id="GO:0001503">
    <property type="term" value="P:ossification"/>
    <property type="evidence" value="ECO:0007669"/>
    <property type="project" value="TreeGrafter"/>
</dbReference>
<keyword evidence="3 8" id="KW-0732">Signal</keyword>
<evidence type="ECO:0000256" key="8">
    <source>
        <dbReference type="SAM" id="SignalP"/>
    </source>
</evidence>
<dbReference type="PANTHER" id="PTHR22799">
    <property type="entry name" value="TETRANECTIN-RELATED"/>
    <property type="match status" value="1"/>
</dbReference>
<accession>A0AAV6GWL1</accession>
<dbReference type="GO" id="GO:0008083">
    <property type="term" value="F:growth factor activity"/>
    <property type="evidence" value="ECO:0007669"/>
    <property type="project" value="TreeGrafter"/>
</dbReference>
<evidence type="ECO:0000256" key="1">
    <source>
        <dbReference type="ARBA" id="ARBA00004613"/>
    </source>
</evidence>
<dbReference type="InterPro" id="IPR001304">
    <property type="entry name" value="C-type_lectin-like"/>
</dbReference>
<dbReference type="PROSITE" id="PS50041">
    <property type="entry name" value="C_TYPE_LECTIN_2"/>
    <property type="match status" value="1"/>
</dbReference>
<evidence type="ECO:0000313" key="10">
    <source>
        <dbReference type="EMBL" id="KAG5279508.1"/>
    </source>
</evidence>
<dbReference type="PANTHER" id="PTHR22799:SF1">
    <property type="entry name" value="C-TYPE LECTIN DOMAIN FAMILY 11 MEMBER A"/>
    <property type="match status" value="1"/>
</dbReference>
<evidence type="ECO:0000256" key="7">
    <source>
        <dbReference type="SAM" id="MobiDB-lite"/>
    </source>
</evidence>
<evidence type="ECO:0000256" key="5">
    <source>
        <dbReference type="ARBA" id="ARBA00022837"/>
    </source>
</evidence>
<proteinExistence type="predicted"/>
<dbReference type="GO" id="GO:0030246">
    <property type="term" value="F:carbohydrate binding"/>
    <property type="evidence" value="ECO:0007669"/>
    <property type="project" value="UniProtKB-KW"/>
</dbReference>
<keyword evidence="11" id="KW-1185">Reference proteome</keyword>
<dbReference type="InterPro" id="IPR051663">
    <property type="entry name" value="CLec_Tetranectin-domain"/>
</dbReference>
<dbReference type="EMBL" id="JADWDJ010000006">
    <property type="protein sequence ID" value="KAG5279508.1"/>
    <property type="molecule type" value="Genomic_DNA"/>
</dbReference>
<name>A0AAV6GWL1_9TELE</name>
<evidence type="ECO:0000259" key="9">
    <source>
        <dbReference type="PROSITE" id="PS50041"/>
    </source>
</evidence>
<dbReference type="AlphaFoldDB" id="A0AAV6GWL1"/>
<sequence>MALQLLGSPLLLLLLLGTMVSEISPTEVCSNTILPGSKGDDGEIGQEGEQGKQGKTGPPGHRGLTGELGSTGDAGQTGKTGPAGYKGSKGDPGTDGPSGLKGKPGTTCDCGRYRKVVGQMDVNINKLKNAIKFLKNVILGIMETEEKLYLIVKEARKYQEALVNCNLRGGTLAMPKTENTNSALAGYVNRAGLTRVFIGLQTSEQPDQGTAVYTDQSPVQNYTAWAEGEPQGAAANSSCVALSSAGRWSPVLCEGSMFYVCEFNKERLAPITLQQ</sequence>
<keyword evidence="6" id="KW-0176">Collagen</keyword>
<dbReference type="Pfam" id="PF00059">
    <property type="entry name" value="Lectin_C"/>
    <property type="match status" value="1"/>
</dbReference>
<dbReference type="InterPro" id="IPR016186">
    <property type="entry name" value="C-type_lectin-like/link_sf"/>
</dbReference>
<dbReference type="Gene3D" id="3.10.100.10">
    <property type="entry name" value="Mannose-Binding Protein A, subunit A"/>
    <property type="match status" value="1"/>
</dbReference>
<keyword evidence="4" id="KW-0430">Lectin</keyword>
<gene>
    <name evidence="10" type="ORF">AALO_G00078540</name>
</gene>
<evidence type="ECO:0000313" key="11">
    <source>
        <dbReference type="Proteomes" id="UP000823561"/>
    </source>
</evidence>
<evidence type="ECO:0000256" key="3">
    <source>
        <dbReference type="ARBA" id="ARBA00022729"/>
    </source>
</evidence>
<dbReference type="Pfam" id="PF01391">
    <property type="entry name" value="Collagen"/>
    <property type="match status" value="1"/>
</dbReference>
<comment type="subcellular location">
    <subcellularLocation>
        <location evidence="1">Secreted</location>
    </subcellularLocation>
</comment>
<keyword evidence="2" id="KW-0964">Secreted</keyword>
<feature type="chain" id="PRO_5043383579" description="C-type lectin domain-containing protein" evidence="8">
    <location>
        <begin position="26"/>
        <end position="275"/>
    </location>
</feature>
<dbReference type="GO" id="GO:0005615">
    <property type="term" value="C:extracellular space"/>
    <property type="evidence" value="ECO:0007669"/>
    <property type="project" value="TreeGrafter"/>
</dbReference>
<dbReference type="SMART" id="SM00034">
    <property type="entry name" value="CLECT"/>
    <property type="match status" value="1"/>
</dbReference>
<evidence type="ECO:0000256" key="2">
    <source>
        <dbReference type="ARBA" id="ARBA00022525"/>
    </source>
</evidence>
<protein>
    <recommendedName>
        <fullName evidence="9">C-type lectin domain-containing protein</fullName>
    </recommendedName>
</protein>
<reference evidence="10" key="1">
    <citation type="submission" date="2020-10" db="EMBL/GenBank/DDBJ databases">
        <title>Chromosome-scale genome assembly of the Allis shad, Alosa alosa.</title>
        <authorList>
            <person name="Margot Z."/>
            <person name="Christophe K."/>
            <person name="Cabau C."/>
            <person name="Louis A."/>
            <person name="Berthelot C."/>
            <person name="Parey E."/>
            <person name="Roest Crollius H."/>
            <person name="Montfort J."/>
            <person name="Robinson-Rechavi M."/>
            <person name="Bucao C."/>
            <person name="Bouchez O."/>
            <person name="Gislard M."/>
            <person name="Lluch J."/>
            <person name="Milhes M."/>
            <person name="Lampietro C."/>
            <person name="Lopez Roques C."/>
            <person name="Donnadieu C."/>
            <person name="Braasch I."/>
            <person name="Desvignes T."/>
            <person name="Postlethwait J."/>
            <person name="Bobe J."/>
            <person name="Guiguen Y."/>
        </authorList>
    </citation>
    <scope>NUCLEOTIDE SEQUENCE</scope>
    <source>
        <strain evidence="10">M-15738</strain>
        <tissue evidence="10">Blood</tissue>
    </source>
</reference>
<dbReference type="Proteomes" id="UP000823561">
    <property type="component" value="Chromosome 6"/>
</dbReference>
<dbReference type="InterPro" id="IPR016187">
    <property type="entry name" value="CTDL_fold"/>
</dbReference>
<feature type="domain" description="C-type lectin" evidence="9">
    <location>
        <begin position="144"/>
        <end position="262"/>
    </location>
</feature>
<evidence type="ECO:0000256" key="4">
    <source>
        <dbReference type="ARBA" id="ARBA00022734"/>
    </source>
</evidence>